<dbReference type="PANTHER" id="PTHR44520">
    <property type="entry name" value="RESPONSE REGULATOR RCP1-RELATED"/>
    <property type="match status" value="1"/>
</dbReference>
<protein>
    <submittedName>
        <fullName evidence="3">Response regulator</fullName>
    </submittedName>
</protein>
<sequence>MKKINLLCVIDDDQIYTFLIKRIIEHADVAEKTIFFKNGLEALEFFIENKMHPEKLPELILLDINMPILDGWQFLDGYSKLAPIIEKDITLYMTSSSEDQDDYDRAMSIGPVKNFIRKPIDIDVLKQLVEQM</sequence>
<organism evidence="3 4">
    <name type="scientific">Dyadobacter frigoris</name>
    <dbReference type="NCBI Taxonomy" id="2576211"/>
    <lineage>
        <taxon>Bacteria</taxon>
        <taxon>Pseudomonadati</taxon>
        <taxon>Bacteroidota</taxon>
        <taxon>Cytophagia</taxon>
        <taxon>Cytophagales</taxon>
        <taxon>Spirosomataceae</taxon>
        <taxon>Dyadobacter</taxon>
    </lineage>
</organism>
<dbReference type="RefSeq" id="WP_137342563.1">
    <property type="nucleotide sequence ID" value="NZ_SZVO01000012.1"/>
</dbReference>
<dbReference type="InterPro" id="IPR052893">
    <property type="entry name" value="TCS_response_regulator"/>
</dbReference>
<dbReference type="InterPro" id="IPR001789">
    <property type="entry name" value="Sig_transdc_resp-reg_receiver"/>
</dbReference>
<evidence type="ECO:0000259" key="2">
    <source>
        <dbReference type="PROSITE" id="PS50110"/>
    </source>
</evidence>
<dbReference type="PANTHER" id="PTHR44520:SF2">
    <property type="entry name" value="RESPONSE REGULATOR RCP1"/>
    <property type="match status" value="1"/>
</dbReference>
<evidence type="ECO:0000313" key="4">
    <source>
        <dbReference type="Proteomes" id="UP000304900"/>
    </source>
</evidence>
<dbReference type="InterPro" id="IPR011006">
    <property type="entry name" value="CheY-like_superfamily"/>
</dbReference>
<feature type="domain" description="Response regulatory" evidence="2">
    <location>
        <begin position="6"/>
        <end position="132"/>
    </location>
</feature>
<dbReference type="GO" id="GO:0000160">
    <property type="term" value="P:phosphorelay signal transduction system"/>
    <property type="evidence" value="ECO:0007669"/>
    <property type="project" value="InterPro"/>
</dbReference>
<dbReference type="Proteomes" id="UP000304900">
    <property type="component" value="Unassembled WGS sequence"/>
</dbReference>
<gene>
    <name evidence="3" type="ORF">FDK13_24065</name>
</gene>
<evidence type="ECO:0000256" key="1">
    <source>
        <dbReference type="PROSITE-ProRule" id="PRU00169"/>
    </source>
</evidence>
<feature type="modified residue" description="4-aspartylphosphate" evidence="1">
    <location>
        <position position="63"/>
    </location>
</feature>
<evidence type="ECO:0000313" key="3">
    <source>
        <dbReference type="EMBL" id="TKT89426.1"/>
    </source>
</evidence>
<keyword evidence="4" id="KW-1185">Reference proteome</keyword>
<name>A0A4U6CYJ7_9BACT</name>
<dbReference type="PROSITE" id="PS50110">
    <property type="entry name" value="RESPONSE_REGULATORY"/>
    <property type="match status" value="1"/>
</dbReference>
<dbReference type="EMBL" id="SZVO01000012">
    <property type="protein sequence ID" value="TKT89426.1"/>
    <property type="molecule type" value="Genomic_DNA"/>
</dbReference>
<reference evidence="3 4" key="1">
    <citation type="submission" date="2019-05" db="EMBL/GenBank/DDBJ databases">
        <title>Dyadobacter AR-3-8 sp. nov., isolated from arctic soil.</title>
        <authorList>
            <person name="Chaudhary D.K."/>
        </authorList>
    </citation>
    <scope>NUCLEOTIDE SEQUENCE [LARGE SCALE GENOMIC DNA]</scope>
    <source>
        <strain evidence="3 4">AR-3-8</strain>
    </source>
</reference>
<proteinExistence type="predicted"/>
<dbReference type="OrthoDB" id="1524091at2"/>
<dbReference type="SUPFAM" id="SSF52172">
    <property type="entry name" value="CheY-like"/>
    <property type="match status" value="1"/>
</dbReference>
<dbReference type="SMART" id="SM00448">
    <property type="entry name" value="REC"/>
    <property type="match status" value="1"/>
</dbReference>
<dbReference type="Pfam" id="PF00072">
    <property type="entry name" value="Response_reg"/>
    <property type="match status" value="1"/>
</dbReference>
<dbReference type="Gene3D" id="3.40.50.2300">
    <property type="match status" value="1"/>
</dbReference>
<accession>A0A4U6CYJ7</accession>
<dbReference type="AlphaFoldDB" id="A0A4U6CYJ7"/>
<comment type="caution">
    <text evidence="3">The sequence shown here is derived from an EMBL/GenBank/DDBJ whole genome shotgun (WGS) entry which is preliminary data.</text>
</comment>
<keyword evidence="1" id="KW-0597">Phosphoprotein</keyword>